<dbReference type="STRING" id="1430440.MGMSRv2__2580"/>
<evidence type="ECO:0000313" key="2">
    <source>
        <dbReference type="Proteomes" id="UP000018922"/>
    </source>
</evidence>
<dbReference type="KEGG" id="mgy:MGMSRv2__2580"/>
<evidence type="ECO:0000313" key="1">
    <source>
        <dbReference type="EMBL" id="CDK99795.1"/>
    </source>
</evidence>
<name>V6F2R3_MAGGM</name>
<sequence length="57" mass="6067">MNLGYSGDSQKTPALHLTAPLTVIHGEGPLPPPAFYEPPTSRKLPGVKPRAWGCSAR</sequence>
<organism evidence="1 2">
    <name type="scientific">Magnetospirillum gryphiswaldense (strain DSM 6361 / JCM 21280 / NBRC 15271 / MSR-1)</name>
    <dbReference type="NCBI Taxonomy" id="431944"/>
    <lineage>
        <taxon>Bacteria</taxon>
        <taxon>Pseudomonadati</taxon>
        <taxon>Pseudomonadota</taxon>
        <taxon>Alphaproteobacteria</taxon>
        <taxon>Rhodospirillales</taxon>
        <taxon>Rhodospirillaceae</taxon>
        <taxon>Magnetospirillum</taxon>
    </lineage>
</organism>
<reference evidence="1 2" key="1">
    <citation type="journal article" date="2014" name="Genome Announc.">
        <title>Complete genome sequence of Magnetospirillum gryphiswaldense MSR-1.</title>
        <authorList>
            <person name="Wang X."/>
            <person name="Wang Q."/>
            <person name="Zhang W."/>
            <person name="Wang Y."/>
            <person name="Li L."/>
            <person name="Wen T."/>
            <person name="Zhang T."/>
            <person name="Zhang Y."/>
            <person name="Xu J."/>
            <person name="Hu J."/>
            <person name="Li S."/>
            <person name="Liu L."/>
            <person name="Liu J."/>
            <person name="Jiang W."/>
            <person name="Tian J."/>
            <person name="Li Y."/>
            <person name="Schuler D."/>
            <person name="Wang L."/>
            <person name="Li J."/>
        </authorList>
    </citation>
    <scope>NUCLEOTIDE SEQUENCE [LARGE SCALE GENOMIC DNA]</scope>
    <source>
        <strain evidence="2">DSM 6361 / JCM 21280 / NBRC 15271 / MSR-1</strain>
    </source>
</reference>
<dbReference type="EMBL" id="HG794546">
    <property type="protein sequence ID" value="CDK99795.1"/>
    <property type="molecule type" value="Genomic_DNA"/>
</dbReference>
<proteinExistence type="predicted"/>
<dbReference type="HOGENOM" id="CLU_2991351_0_0_5"/>
<protein>
    <submittedName>
        <fullName evidence="1">Uncharacterized protein</fullName>
    </submittedName>
</protein>
<accession>V6F2R3</accession>
<dbReference type="Proteomes" id="UP000018922">
    <property type="component" value="Chromosome I"/>
</dbReference>
<dbReference type="AlphaFoldDB" id="V6F2R3"/>
<gene>
    <name evidence="1" type="ordered locus">MGMSRv2__2580</name>
</gene>
<keyword evidence="2" id="KW-1185">Reference proteome</keyword>